<dbReference type="NCBIfam" id="TIGR01322">
    <property type="entry name" value="scrB_fam"/>
    <property type="match status" value="1"/>
</dbReference>
<evidence type="ECO:0000313" key="12">
    <source>
        <dbReference type="EMBL" id="SHE32388.1"/>
    </source>
</evidence>
<accession>A0A1M4SJR4</accession>
<keyword evidence="6 8" id="KW-0326">Glycosidase</keyword>
<evidence type="ECO:0000256" key="7">
    <source>
        <dbReference type="ARBA" id="ARBA00033367"/>
    </source>
</evidence>
<feature type="domain" description="Glycosyl hydrolase family 32 N-terminal" evidence="10">
    <location>
        <begin position="11"/>
        <end position="312"/>
    </location>
</feature>
<dbReference type="CDD" id="cd18623">
    <property type="entry name" value="GH32_ScrB-like"/>
    <property type="match status" value="1"/>
</dbReference>
<dbReference type="PANTHER" id="PTHR43101">
    <property type="entry name" value="BETA-FRUCTOSIDASE"/>
    <property type="match status" value="1"/>
</dbReference>
<proteinExistence type="inferred from homology"/>
<dbReference type="AlphaFoldDB" id="A0A1M4SJR4"/>
<evidence type="ECO:0000313" key="13">
    <source>
        <dbReference type="Proteomes" id="UP000184251"/>
    </source>
</evidence>
<dbReference type="STRING" id="1120975.SAMN02746064_00286"/>
<keyword evidence="9" id="KW-0963">Cytoplasm</keyword>
<name>A0A1M4SJR4_9FIRM</name>
<dbReference type="GO" id="GO:0005737">
    <property type="term" value="C:cytoplasm"/>
    <property type="evidence" value="ECO:0007669"/>
    <property type="project" value="UniProtKB-SubCell"/>
</dbReference>
<evidence type="ECO:0000256" key="6">
    <source>
        <dbReference type="ARBA" id="ARBA00023295"/>
    </source>
</evidence>
<evidence type="ECO:0000256" key="3">
    <source>
        <dbReference type="ARBA" id="ARBA00012758"/>
    </source>
</evidence>
<dbReference type="GO" id="GO:0005985">
    <property type="term" value="P:sucrose metabolic process"/>
    <property type="evidence" value="ECO:0007669"/>
    <property type="project" value="UniProtKB-UniPathway"/>
</dbReference>
<dbReference type="Pfam" id="PF00251">
    <property type="entry name" value="Glyco_hydro_32N"/>
    <property type="match status" value="1"/>
</dbReference>
<comment type="pathway">
    <text evidence="1 9">Glycan biosynthesis; sucrose metabolism.</text>
</comment>
<evidence type="ECO:0000259" key="11">
    <source>
        <dbReference type="Pfam" id="PF08244"/>
    </source>
</evidence>
<dbReference type="GO" id="GO:0004564">
    <property type="term" value="F:beta-fructofuranosidase activity"/>
    <property type="evidence" value="ECO:0007669"/>
    <property type="project" value="UniProtKB-EC"/>
</dbReference>
<dbReference type="InterPro" id="IPR023296">
    <property type="entry name" value="Glyco_hydro_beta-prop_sf"/>
</dbReference>
<dbReference type="SUPFAM" id="SSF49899">
    <property type="entry name" value="Concanavalin A-like lectins/glucanases"/>
    <property type="match status" value="1"/>
</dbReference>
<evidence type="ECO:0000256" key="9">
    <source>
        <dbReference type="RuleBase" id="RU365015"/>
    </source>
</evidence>
<feature type="domain" description="Glycosyl hydrolase family 32 C-terminal" evidence="11">
    <location>
        <begin position="341"/>
        <end position="456"/>
    </location>
</feature>
<gene>
    <name evidence="12" type="ORF">SAMN02746064_00286</name>
</gene>
<dbReference type="InterPro" id="IPR018053">
    <property type="entry name" value="Glyco_hydro_32_AS"/>
</dbReference>
<dbReference type="EC" id="3.2.1.26" evidence="3 8"/>
<dbReference type="Gene3D" id="2.115.10.20">
    <property type="entry name" value="Glycosyl hydrolase domain, family 43"/>
    <property type="match status" value="1"/>
</dbReference>
<dbReference type="PANTHER" id="PTHR43101:SF1">
    <property type="entry name" value="BETA-FRUCTOSIDASE"/>
    <property type="match status" value="1"/>
</dbReference>
<evidence type="ECO:0000256" key="5">
    <source>
        <dbReference type="ARBA" id="ARBA00022801"/>
    </source>
</evidence>
<comment type="function">
    <text evidence="9">Enables the bacterium to metabolize sucrose as a sole carbon source.</text>
</comment>
<evidence type="ECO:0000256" key="2">
    <source>
        <dbReference type="ARBA" id="ARBA00009902"/>
    </source>
</evidence>
<evidence type="ECO:0000256" key="1">
    <source>
        <dbReference type="ARBA" id="ARBA00004914"/>
    </source>
</evidence>
<comment type="similarity">
    <text evidence="2 8">Belongs to the glycosyl hydrolase 32 family.</text>
</comment>
<dbReference type="SMART" id="SM00640">
    <property type="entry name" value="Glyco_32"/>
    <property type="match status" value="1"/>
</dbReference>
<dbReference type="InterPro" id="IPR006232">
    <property type="entry name" value="Suc6P_hydrolase"/>
</dbReference>
<comment type="catalytic activity">
    <reaction evidence="8">
        <text>Hydrolysis of terminal non-reducing beta-D-fructofuranoside residues in beta-D-fructofuranosides.</text>
        <dbReference type="EC" id="3.2.1.26"/>
    </reaction>
</comment>
<dbReference type="UniPathway" id="UPA00238"/>
<evidence type="ECO:0000259" key="10">
    <source>
        <dbReference type="Pfam" id="PF00251"/>
    </source>
</evidence>
<dbReference type="RefSeq" id="WP_073269274.1">
    <property type="nucleotide sequence ID" value="NZ_FQTU01000001.1"/>
</dbReference>
<dbReference type="Gene3D" id="2.60.120.560">
    <property type="entry name" value="Exo-inulinase, domain 1"/>
    <property type="match status" value="1"/>
</dbReference>
<dbReference type="InterPro" id="IPR013148">
    <property type="entry name" value="Glyco_hydro_32_N"/>
</dbReference>
<sequence>MSKDRYRQRYHLSPPYGFMNDPNGVSFYKGIYHVFYQWNTNFPGEKQIHWGHFSSDDMINWKHGKAVLAPVDWYDKNGCYSGSAIKYNDKLYAFYTGNVKDEKNIRSAYQCLAISADGFEFEKYDKNPLIDGAPKGYTPHYRDPKVWLDENGKGFMVIGAQRENRTGTVVLYTSTNMLDWKFKGEISDKKLGFMWECPDLFKLDGHDVLIFCPQGLEPEGDLYNNRYQCGYMVGNMDLENGKFDSGDFVELDRGFEFYAPQTVSLPDGRKILYAWMGMPEEEDHPSVEDNWVHCMTMPRELDISRGKLIQKPVGEIERLKENKVESGPMEIREGHIKIPEFAGESVNIKMLLKNKGAKEFGVYLKASNDLQENTMIKVNSDTNKIELNREKSGLWGSGIRRAQLKSADSVELDIYLDKSSVEVFVNGGEEVFTARIFPSREGICFGVFANGGAVEMVKGEKSDMKKSINF</sequence>
<evidence type="ECO:0000256" key="8">
    <source>
        <dbReference type="RuleBase" id="RU362110"/>
    </source>
</evidence>
<keyword evidence="5 8" id="KW-0378">Hydrolase</keyword>
<dbReference type="Pfam" id="PF08244">
    <property type="entry name" value="Glyco_hydro_32C"/>
    <property type="match status" value="1"/>
</dbReference>
<protein>
    <recommendedName>
        <fullName evidence="4 8">Sucrose-6-phosphate hydrolase</fullName>
        <ecNumber evidence="3 8">3.2.1.26</ecNumber>
    </recommendedName>
    <alternativeName>
        <fullName evidence="7 9">Invertase</fullName>
    </alternativeName>
</protein>
<dbReference type="Proteomes" id="UP000184251">
    <property type="component" value="Unassembled WGS sequence"/>
</dbReference>
<reference evidence="12 13" key="1">
    <citation type="submission" date="2016-11" db="EMBL/GenBank/DDBJ databases">
        <authorList>
            <person name="Jaros S."/>
            <person name="Januszkiewicz K."/>
            <person name="Wedrychowicz H."/>
        </authorList>
    </citation>
    <scope>NUCLEOTIDE SEQUENCE [LARGE SCALE GENOMIC DNA]</scope>
    <source>
        <strain evidence="12 13">DSM 14828</strain>
    </source>
</reference>
<comment type="subcellular location">
    <subcellularLocation>
        <location evidence="9">Cytoplasm</location>
    </subcellularLocation>
</comment>
<dbReference type="PROSITE" id="PS00609">
    <property type="entry name" value="GLYCOSYL_HYDROL_F32"/>
    <property type="match status" value="1"/>
</dbReference>
<organism evidence="12 13">
    <name type="scientific">Alkalibacter saccharofermentans DSM 14828</name>
    <dbReference type="NCBI Taxonomy" id="1120975"/>
    <lineage>
        <taxon>Bacteria</taxon>
        <taxon>Bacillati</taxon>
        <taxon>Bacillota</taxon>
        <taxon>Clostridia</taxon>
        <taxon>Eubacteriales</taxon>
        <taxon>Eubacteriaceae</taxon>
        <taxon>Alkalibacter</taxon>
    </lineage>
</organism>
<dbReference type="InterPro" id="IPR013189">
    <property type="entry name" value="Glyco_hydro_32_C"/>
</dbReference>
<evidence type="ECO:0000256" key="4">
    <source>
        <dbReference type="ARBA" id="ARBA00019623"/>
    </source>
</evidence>
<dbReference type="InterPro" id="IPR013320">
    <property type="entry name" value="ConA-like_dom_sf"/>
</dbReference>
<dbReference type="OrthoDB" id="9759709at2"/>
<keyword evidence="9" id="KW-0119">Carbohydrate metabolism</keyword>
<dbReference type="SUPFAM" id="SSF75005">
    <property type="entry name" value="Arabinanase/levansucrase/invertase"/>
    <property type="match status" value="1"/>
</dbReference>
<dbReference type="EMBL" id="FQTU01000001">
    <property type="protein sequence ID" value="SHE32388.1"/>
    <property type="molecule type" value="Genomic_DNA"/>
</dbReference>
<dbReference type="InterPro" id="IPR051214">
    <property type="entry name" value="GH32_Enzymes"/>
</dbReference>
<keyword evidence="13" id="KW-1185">Reference proteome</keyword>
<dbReference type="InterPro" id="IPR001362">
    <property type="entry name" value="Glyco_hydro_32"/>
</dbReference>